<dbReference type="EMBL" id="BORR01000005">
    <property type="protein sequence ID" value="GIO36800.1"/>
    <property type="molecule type" value="Genomic_DNA"/>
</dbReference>
<evidence type="ECO:0000259" key="16">
    <source>
        <dbReference type="PROSITE" id="PS50851"/>
    </source>
</evidence>
<evidence type="ECO:0000313" key="18">
    <source>
        <dbReference type="EMBL" id="GIO36800.1"/>
    </source>
</evidence>
<evidence type="ECO:0000256" key="6">
    <source>
        <dbReference type="ARBA" id="ARBA00022500"/>
    </source>
</evidence>
<dbReference type="SUPFAM" id="SSF55874">
    <property type="entry name" value="ATPase domain of HSP90 chaperone/DNA topoisomerase II/histidine kinase"/>
    <property type="match status" value="1"/>
</dbReference>
<dbReference type="Gene3D" id="1.20.120.160">
    <property type="entry name" value="HPT domain"/>
    <property type="match status" value="1"/>
</dbReference>
<dbReference type="CDD" id="cd00088">
    <property type="entry name" value="HPT"/>
    <property type="match status" value="1"/>
</dbReference>
<dbReference type="CDD" id="cd16916">
    <property type="entry name" value="HATPase_CheA-like"/>
    <property type="match status" value="1"/>
</dbReference>
<dbReference type="AlphaFoldDB" id="A0A919XUT8"/>
<dbReference type="InterPro" id="IPR010808">
    <property type="entry name" value="CheA_P2-bd"/>
</dbReference>
<protein>
    <recommendedName>
        <fullName evidence="4">Chemotaxis protein CheA</fullName>
        <ecNumber evidence="3">2.7.13.3</ecNumber>
    </recommendedName>
</protein>
<comment type="catalytic activity">
    <reaction evidence="1">
        <text>ATP + protein L-histidine = ADP + protein N-phospho-L-histidine.</text>
        <dbReference type="EC" id="2.7.13.3"/>
    </reaction>
</comment>
<keyword evidence="7 14" id="KW-0597">Phosphoprotein</keyword>
<dbReference type="InterPro" id="IPR051315">
    <property type="entry name" value="Bact_Chemotaxis_CheA"/>
</dbReference>
<keyword evidence="19" id="KW-1185">Reference proteome</keyword>
<comment type="caution">
    <text evidence="18">The sequence shown here is derived from an EMBL/GenBank/DDBJ whole genome shotgun (WGS) entry which is preliminary data.</text>
</comment>
<keyword evidence="9" id="KW-0547">Nucleotide-binding</keyword>
<gene>
    <name evidence="18" type="ORF">J41TS12_16610</name>
</gene>
<dbReference type="SMART" id="SM00260">
    <property type="entry name" value="CheW"/>
    <property type="match status" value="1"/>
</dbReference>
<dbReference type="Pfam" id="PF02518">
    <property type="entry name" value="HATPase_c"/>
    <property type="match status" value="1"/>
</dbReference>
<dbReference type="GO" id="GO:0005524">
    <property type="term" value="F:ATP binding"/>
    <property type="evidence" value="ECO:0007669"/>
    <property type="project" value="UniProtKB-KW"/>
</dbReference>
<dbReference type="PROSITE" id="PS50894">
    <property type="entry name" value="HPT"/>
    <property type="match status" value="1"/>
</dbReference>
<dbReference type="SUPFAM" id="SSF55052">
    <property type="entry name" value="CheY-binding domain of CheA"/>
    <property type="match status" value="1"/>
</dbReference>
<dbReference type="RefSeq" id="WP_212939125.1">
    <property type="nucleotide sequence ID" value="NZ_BORR01000005.1"/>
</dbReference>
<dbReference type="GO" id="GO:0005737">
    <property type="term" value="C:cytoplasm"/>
    <property type="evidence" value="ECO:0007669"/>
    <property type="project" value="UniProtKB-SubCell"/>
</dbReference>
<dbReference type="PROSITE" id="PS50851">
    <property type="entry name" value="CHEW"/>
    <property type="match status" value="1"/>
</dbReference>
<evidence type="ECO:0000256" key="13">
    <source>
        <dbReference type="ARBA" id="ARBA00035100"/>
    </source>
</evidence>
<dbReference type="SMART" id="SM00073">
    <property type="entry name" value="HPT"/>
    <property type="match status" value="1"/>
</dbReference>
<evidence type="ECO:0000256" key="5">
    <source>
        <dbReference type="ARBA" id="ARBA00022490"/>
    </source>
</evidence>
<keyword evidence="12" id="KW-0902">Two-component regulatory system</keyword>
<dbReference type="InterPro" id="IPR036641">
    <property type="entry name" value="HPT_dom_sf"/>
</dbReference>
<dbReference type="PROSITE" id="PS50109">
    <property type="entry name" value="HIS_KIN"/>
    <property type="match status" value="1"/>
</dbReference>
<evidence type="ECO:0000259" key="15">
    <source>
        <dbReference type="PROSITE" id="PS50109"/>
    </source>
</evidence>
<dbReference type="SUPFAM" id="SSF47384">
    <property type="entry name" value="Homodimeric domain of signal transducing histidine kinase"/>
    <property type="match status" value="1"/>
</dbReference>
<dbReference type="InterPro" id="IPR035891">
    <property type="entry name" value="CheY-binding_CheA"/>
</dbReference>
<evidence type="ECO:0000256" key="11">
    <source>
        <dbReference type="ARBA" id="ARBA00022840"/>
    </source>
</evidence>
<dbReference type="SUPFAM" id="SSF47226">
    <property type="entry name" value="Histidine-containing phosphotransfer domain, HPT domain"/>
    <property type="match status" value="1"/>
</dbReference>
<dbReference type="Pfam" id="PF01584">
    <property type="entry name" value="CheW"/>
    <property type="match status" value="1"/>
</dbReference>
<dbReference type="Proteomes" id="UP000681162">
    <property type="component" value="Unassembled WGS sequence"/>
</dbReference>
<dbReference type="PANTHER" id="PTHR43395:SF10">
    <property type="entry name" value="CHEMOTAXIS PROTEIN CHEA"/>
    <property type="match status" value="1"/>
</dbReference>
<evidence type="ECO:0000256" key="9">
    <source>
        <dbReference type="ARBA" id="ARBA00022741"/>
    </source>
</evidence>
<evidence type="ECO:0000256" key="8">
    <source>
        <dbReference type="ARBA" id="ARBA00022679"/>
    </source>
</evidence>
<evidence type="ECO:0000256" key="3">
    <source>
        <dbReference type="ARBA" id="ARBA00012438"/>
    </source>
</evidence>
<dbReference type="InterPro" id="IPR008207">
    <property type="entry name" value="Sig_transdc_His_kin_Hpt_dom"/>
</dbReference>
<evidence type="ECO:0000256" key="14">
    <source>
        <dbReference type="PROSITE-ProRule" id="PRU00110"/>
    </source>
</evidence>
<dbReference type="InterPro" id="IPR004358">
    <property type="entry name" value="Sig_transdc_His_kin-like_C"/>
</dbReference>
<dbReference type="Gene3D" id="2.30.30.40">
    <property type="entry name" value="SH3 Domains"/>
    <property type="match status" value="1"/>
</dbReference>
<dbReference type="InterPro" id="IPR037052">
    <property type="entry name" value="CheA-like_P2_sf"/>
</dbReference>
<dbReference type="Gene3D" id="3.30.565.10">
    <property type="entry name" value="Histidine kinase-like ATPase, C-terminal domain"/>
    <property type="match status" value="1"/>
</dbReference>
<dbReference type="InterPro" id="IPR003594">
    <property type="entry name" value="HATPase_dom"/>
</dbReference>
<dbReference type="SMART" id="SM01231">
    <property type="entry name" value="H-kinase_dim"/>
    <property type="match status" value="1"/>
</dbReference>
<keyword evidence="5" id="KW-0963">Cytoplasm</keyword>
<dbReference type="Pfam" id="PF01627">
    <property type="entry name" value="Hpt"/>
    <property type="match status" value="1"/>
</dbReference>
<dbReference type="Pfam" id="PF07194">
    <property type="entry name" value="P2"/>
    <property type="match status" value="1"/>
</dbReference>
<evidence type="ECO:0000256" key="12">
    <source>
        <dbReference type="ARBA" id="ARBA00023012"/>
    </source>
</evidence>
<organism evidence="18 19">
    <name type="scientific">Paenibacillus antibioticophila</name>
    <dbReference type="NCBI Taxonomy" id="1274374"/>
    <lineage>
        <taxon>Bacteria</taxon>
        <taxon>Bacillati</taxon>
        <taxon>Bacillota</taxon>
        <taxon>Bacilli</taxon>
        <taxon>Bacillales</taxon>
        <taxon>Paenibacillaceae</taxon>
        <taxon>Paenibacillus</taxon>
    </lineage>
</organism>
<dbReference type="PRINTS" id="PR00344">
    <property type="entry name" value="BCTRLSENSOR"/>
</dbReference>
<evidence type="ECO:0000259" key="17">
    <source>
        <dbReference type="PROSITE" id="PS50894"/>
    </source>
</evidence>
<feature type="modified residue" description="Phosphohistidine" evidence="14">
    <location>
        <position position="47"/>
    </location>
</feature>
<dbReference type="InterPro" id="IPR005467">
    <property type="entry name" value="His_kinase_dom"/>
</dbReference>
<feature type="domain" description="Histidine kinase" evidence="15">
    <location>
        <begin position="296"/>
        <end position="537"/>
    </location>
</feature>
<evidence type="ECO:0000313" key="19">
    <source>
        <dbReference type="Proteomes" id="UP000681162"/>
    </source>
</evidence>
<reference evidence="18 19" key="1">
    <citation type="submission" date="2021-03" db="EMBL/GenBank/DDBJ databases">
        <title>Antimicrobial resistance genes in bacteria isolated from Japanese honey, and their potential for conferring macrolide and lincosamide resistance in the American foulbrood pathogen Paenibacillus larvae.</title>
        <authorList>
            <person name="Okamoto M."/>
            <person name="Kumagai M."/>
            <person name="Kanamori H."/>
            <person name="Takamatsu D."/>
        </authorList>
    </citation>
    <scope>NUCLEOTIDE SEQUENCE [LARGE SCALE GENOMIC DNA]</scope>
    <source>
        <strain evidence="18 19">J41TS12</strain>
    </source>
</reference>
<sequence length="673" mass="75211">MTNLSDYRELYLEELDEQLQLIEEEVLRLEQEGPADSAIDRLFRAAHTLKGSSAAMGYHKMKEVTHHVEHLLDQVRNGQLSVAKPLINLMFTGLDVMKGLQDEILRTDSETADISSLLQELQQYSLLEASEAEAFEKNAVSPEWHERLKQHVKQAIQAGKKLFSIRVSLSPHAQMRHPRMYLVETELKNYGSMVDSDPPSWESLKEEEIHEVTWILASNDLDDHGLKKSVSAILDVETVDVLPFLLSDIPGNAEAPKELLPEAADSSLLQRSEIPGTKSKSPTIRVNIERLDHLMNLAGELVIDQTRFQQIKQLFRQKFGADELVEELVQLSDHLSLLTSELQDGVMKARMFPIEQLYSRFPRMVRDLSESLGKQVDLILQGKDTELDRNLIEEIGDPLIHLIRNAVDHGIERPEQRRLIGKSERGTVTISAIHQDNHVVISIRDDGAGMDADKLRLSAVQKGILSQAEALRLSDDEALHLIFRPGFSTAAEVSEVSGRGVGMDIVRNNIERMSGMIDIETVKGEGTVFQIRLPLTLAIVTGLLVKISGRTFIIPMSSVAEITRVEADEIKRLQGEPVIKIRQQVIPVVWLQEHFRYPHSPARNYLPMVIIGRAEKRVALAVDELIGNQEIVIKSLGSFIARTDGISGATILGSGNVALILDVETIIKLSGNA</sequence>
<dbReference type="PANTHER" id="PTHR43395">
    <property type="entry name" value="SENSOR HISTIDINE KINASE CHEA"/>
    <property type="match status" value="1"/>
</dbReference>
<dbReference type="InterPro" id="IPR004105">
    <property type="entry name" value="CheA-like_dim"/>
</dbReference>
<dbReference type="Gene3D" id="3.30.70.1110">
    <property type="entry name" value="Histidine kinase CheA-like, P2 response regulator-binding domain"/>
    <property type="match status" value="1"/>
</dbReference>
<comment type="function">
    <text evidence="13">Involved in the transmission of sensory signals from the chemoreceptors to the flagellar motors. CheA is autophosphorylated; it can transfer its phosphate group to either CheB or CheY.</text>
</comment>
<dbReference type="InterPro" id="IPR036890">
    <property type="entry name" value="HATPase_C_sf"/>
</dbReference>
<dbReference type="SMART" id="SM00387">
    <property type="entry name" value="HATPase_c"/>
    <property type="match status" value="1"/>
</dbReference>
<evidence type="ECO:0000256" key="4">
    <source>
        <dbReference type="ARBA" id="ARBA00021495"/>
    </source>
</evidence>
<accession>A0A919XUT8</accession>
<dbReference type="EC" id="2.7.13.3" evidence="3"/>
<dbReference type="InterPro" id="IPR002545">
    <property type="entry name" value="CheW-lke_dom"/>
</dbReference>
<dbReference type="SUPFAM" id="SSF50341">
    <property type="entry name" value="CheW-like"/>
    <property type="match status" value="1"/>
</dbReference>
<keyword evidence="8" id="KW-0808">Transferase</keyword>
<evidence type="ECO:0000256" key="10">
    <source>
        <dbReference type="ARBA" id="ARBA00022777"/>
    </source>
</evidence>
<dbReference type="Gene3D" id="1.10.287.560">
    <property type="entry name" value="Histidine kinase CheA-like, homodimeric domain"/>
    <property type="match status" value="1"/>
</dbReference>
<feature type="domain" description="CheW-like" evidence="16">
    <location>
        <begin position="539"/>
        <end position="672"/>
    </location>
</feature>
<evidence type="ECO:0000256" key="7">
    <source>
        <dbReference type="ARBA" id="ARBA00022553"/>
    </source>
</evidence>
<comment type="subcellular location">
    <subcellularLocation>
        <location evidence="2">Cytoplasm</location>
    </subcellularLocation>
</comment>
<dbReference type="InterPro" id="IPR037006">
    <property type="entry name" value="CheA-like_homodim_sf"/>
</dbReference>
<dbReference type="InterPro" id="IPR036097">
    <property type="entry name" value="HisK_dim/P_sf"/>
</dbReference>
<feature type="domain" description="HPt" evidence="17">
    <location>
        <begin position="1"/>
        <end position="104"/>
    </location>
</feature>
<dbReference type="InterPro" id="IPR036061">
    <property type="entry name" value="CheW-like_dom_sf"/>
</dbReference>
<keyword evidence="6" id="KW-0145">Chemotaxis</keyword>
<name>A0A919XUT8_9BACL</name>
<keyword evidence="10" id="KW-0418">Kinase</keyword>
<keyword evidence="11" id="KW-0067">ATP-binding</keyword>
<dbReference type="Pfam" id="PF02895">
    <property type="entry name" value="H-kinase_dim"/>
    <property type="match status" value="1"/>
</dbReference>
<dbReference type="FunFam" id="3.30.565.10:FF:000016">
    <property type="entry name" value="Chemotaxis protein CheA, putative"/>
    <property type="match status" value="1"/>
</dbReference>
<dbReference type="GO" id="GO:0006935">
    <property type="term" value="P:chemotaxis"/>
    <property type="evidence" value="ECO:0007669"/>
    <property type="project" value="UniProtKB-KW"/>
</dbReference>
<proteinExistence type="predicted"/>
<evidence type="ECO:0000256" key="1">
    <source>
        <dbReference type="ARBA" id="ARBA00000085"/>
    </source>
</evidence>
<evidence type="ECO:0000256" key="2">
    <source>
        <dbReference type="ARBA" id="ARBA00004496"/>
    </source>
</evidence>
<dbReference type="GO" id="GO:0000155">
    <property type="term" value="F:phosphorelay sensor kinase activity"/>
    <property type="evidence" value="ECO:0007669"/>
    <property type="project" value="InterPro"/>
</dbReference>
<dbReference type="CDD" id="cd00731">
    <property type="entry name" value="CheA_reg"/>
    <property type="match status" value="1"/>
</dbReference>